<proteinExistence type="predicted"/>
<dbReference type="Gene3D" id="3.40.1800.20">
    <property type="match status" value="1"/>
</dbReference>
<keyword evidence="5" id="KW-1185">Reference proteome</keyword>
<dbReference type="Pfam" id="PF07776">
    <property type="entry name" value="zf-AD"/>
    <property type="match status" value="1"/>
</dbReference>
<feature type="compositionally biased region" description="Polar residues" evidence="2">
    <location>
        <begin position="180"/>
        <end position="190"/>
    </location>
</feature>
<feature type="domain" description="ZAD" evidence="3">
    <location>
        <begin position="11"/>
        <end position="88"/>
    </location>
</feature>
<organism evidence="4 5">
    <name type="scientific">Aromia moschata</name>
    <dbReference type="NCBI Taxonomy" id="1265417"/>
    <lineage>
        <taxon>Eukaryota</taxon>
        <taxon>Metazoa</taxon>
        <taxon>Ecdysozoa</taxon>
        <taxon>Arthropoda</taxon>
        <taxon>Hexapoda</taxon>
        <taxon>Insecta</taxon>
        <taxon>Pterygota</taxon>
        <taxon>Neoptera</taxon>
        <taxon>Endopterygota</taxon>
        <taxon>Coleoptera</taxon>
        <taxon>Polyphaga</taxon>
        <taxon>Cucujiformia</taxon>
        <taxon>Chrysomeloidea</taxon>
        <taxon>Cerambycidae</taxon>
        <taxon>Cerambycinae</taxon>
        <taxon>Callichromatini</taxon>
        <taxon>Aromia</taxon>
    </lineage>
</organism>
<evidence type="ECO:0000256" key="2">
    <source>
        <dbReference type="SAM" id="MobiDB-lite"/>
    </source>
</evidence>
<keyword evidence="1" id="KW-0862">Zinc</keyword>
<feature type="region of interest" description="Disordered" evidence="2">
    <location>
        <begin position="180"/>
        <end position="202"/>
    </location>
</feature>
<sequence>MAAVENPKYEELCRLCATKTTMVLAINIFESEGTIRQISKKICTCLPVQVHETDELPKMICENCLYKLELFCDFRERSARTERLLVELYKELNSRTSTDQQQPCIVSMDHNELIMVQHHQLLNDHSLQNVSEIDLAQLGQREGMIVEHEIILTHHSVDINSHSLDSIDLNNHELTNQDLSNQSLQTQESIPHNMPDSPIYRR</sequence>
<feature type="binding site" evidence="1">
    <location>
        <position position="16"/>
    </location>
    <ligand>
        <name>Zn(2+)</name>
        <dbReference type="ChEBI" id="CHEBI:29105"/>
    </ligand>
</feature>
<evidence type="ECO:0000256" key="1">
    <source>
        <dbReference type="PROSITE-ProRule" id="PRU01263"/>
    </source>
</evidence>
<dbReference type="SUPFAM" id="SSF57716">
    <property type="entry name" value="Glucocorticoid receptor-like (DNA-binding domain)"/>
    <property type="match status" value="1"/>
</dbReference>
<name>A0AAV8YWR1_9CUCU</name>
<keyword evidence="1" id="KW-0479">Metal-binding</keyword>
<dbReference type="AlphaFoldDB" id="A0AAV8YWR1"/>
<feature type="binding site" evidence="1">
    <location>
        <position position="13"/>
    </location>
    <ligand>
        <name>Zn(2+)</name>
        <dbReference type="ChEBI" id="CHEBI:29105"/>
    </ligand>
</feature>
<dbReference type="GO" id="GO:0008270">
    <property type="term" value="F:zinc ion binding"/>
    <property type="evidence" value="ECO:0007669"/>
    <property type="project" value="UniProtKB-UniRule"/>
</dbReference>
<comment type="caution">
    <text evidence="4">The sequence shown here is derived from an EMBL/GenBank/DDBJ whole genome shotgun (WGS) entry which is preliminary data.</text>
</comment>
<dbReference type="PROSITE" id="PS51915">
    <property type="entry name" value="ZAD"/>
    <property type="match status" value="1"/>
</dbReference>
<gene>
    <name evidence="4" type="ORF">NQ318_006292</name>
</gene>
<evidence type="ECO:0000313" key="5">
    <source>
        <dbReference type="Proteomes" id="UP001162162"/>
    </source>
</evidence>
<dbReference type="SMART" id="SM00868">
    <property type="entry name" value="zf-AD"/>
    <property type="match status" value="1"/>
</dbReference>
<dbReference type="InterPro" id="IPR012934">
    <property type="entry name" value="Znf_AD"/>
</dbReference>
<dbReference type="PANTHER" id="PTHR39942">
    <property type="entry name" value="BCDNA.LD26519-RELATED"/>
    <property type="match status" value="1"/>
</dbReference>
<dbReference type="PANTHER" id="PTHR39942:SF1">
    <property type="entry name" value="BCDNA.LD26519-RELATED"/>
    <property type="match status" value="1"/>
</dbReference>
<evidence type="ECO:0000313" key="4">
    <source>
        <dbReference type="EMBL" id="KAJ8956016.1"/>
    </source>
</evidence>
<keyword evidence="1" id="KW-0863">Zinc-finger</keyword>
<accession>A0AAV8YWR1</accession>
<dbReference type="GO" id="GO:0005634">
    <property type="term" value="C:nucleus"/>
    <property type="evidence" value="ECO:0007669"/>
    <property type="project" value="InterPro"/>
</dbReference>
<feature type="binding site" evidence="1">
    <location>
        <position position="64"/>
    </location>
    <ligand>
        <name>Zn(2+)</name>
        <dbReference type="ChEBI" id="CHEBI:29105"/>
    </ligand>
</feature>
<dbReference type="EMBL" id="JAPWTK010000034">
    <property type="protein sequence ID" value="KAJ8956016.1"/>
    <property type="molecule type" value="Genomic_DNA"/>
</dbReference>
<feature type="binding site" evidence="1">
    <location>
        <position position="61"/>
    </location>
    <ligand>
        <name>Zn(2+)</name>
        <dbReference type="ChEBI" id="CHEBI:29105"/>
    </ligand>
</feature>
<dbReference type="Proteomes" id="UP001162162">
    <property type="component" value="Unassembled WGS sequence"/>
</dbReference>
<protein>
    <recommendedName>
        <fullName evidence="3">ZAD domain-containing protein</fullName>
    </recommendedName>
</protein>
<reference evidence="4" key="1">
    <citation type="journal article" date="2023" name="Insect Mol. Biol.">
        <title>Genome sequencing provides insights into the evolution of gene families encoding plant cell wall-degrading enzymes in longhorned beetles.</title>
        <authorList>
            <person name="Shin N.R."/>
            <person name="Okamura Y."/>
            <person name="Kirsch R."/>
            <person name="Pauchet Y."/>
        </authorList>
    </citation>
    <scope>NUCLEOTIDE SEQUENCE</scope>
    <source>
        <strain evidence="4">AMC_N1</strain>
    </source>
</reference>
<evidence type="ECO:0000259" key="3">
    <source>
        <dbReference type="PROSITE" id="PS51915"/>
    </source>
</evidence>